<proteinExistence type="predicted"/>
<evidence type="ECO:0000313" key="4">
    <source>
        <dbReference type="Proteomes" id="UP000192939"/>
    </source>
</evidence>
<sequence>MLLEAEGFPRMDPTFHCPEAYRKVQSLMEFSKNKLEIWRLFSIPRGDGNEPKRAF</sequence>
<dbReference type="EMBL" id="FXAE01000033">
    <property type="protein sequence ID" value="SMF42323.1"/>
    <property type="molecule type" value="Genomic_DNA"/>
</dbReference>
<comment type="caution">
    <text evidence="1">The sequence shown here is derived from an EMBL/GenBank/DDBJ whole genome shotgun (WGS) entry which is preliminary data.</text>
</comment>
<name>A0ABY1LYL8_9BACL</name>
<dbReference type="EMBL" id="FXAE01000074">
    <property type="protein sequence ID" value="SMF66256.1"/>
    <property type="molecule type" value="Genomic_DNA"/>
</dbReference>
<evidence type="ECO:0000313" key="1">
    <source>
        <dbReference type="EMBL" id="SMF35385.1"/>
    </source>
</evidence>
<reference evidence="1 4" key="1">
    <citation type="submission" date="2017-04" db="EMBL/GenBank/DDBJ databases">
        <authorList>
            <person name="Varghese N."/>
            <person name="Submissions S."/>
        </authorList>
    </citation>
    <scope>NUCLEOTIDE SEQUENCE [LARGE SCALE GENOMIC DNA]</scope>
    <source>
        <strain evidence="1 4">J12</strain>
    </source>
</reference>
<organism evidence="1 4">
    <name type="scientific">Paenibacillus barengoltzii J12</name>
    <dbReference type="NCBI Taxonomy" id="935846"/>
    <lineage>
        <taxon>Bacteria</taxon>
        <taxon>Bacillati</taxon>
        <taxon>Bacillota</taxon>
        <taxon>Bacilli</taxon>
        <taxon>Bacillales</taxon>
        <taxon>Paenibacillaceae</taxon>
        <taxon>Paenibacillus</taxon>
    </lineage>
</organism>
<dbReference type="EMBL" id="FXAE01000026">
    <property type="protein sequence ID" value="SMF35385.1"/>
    <property type="molecule type" value="Genomic_DNA"/>
</dbReference>
<evidence type="ECO:0000313" key="2">
    <source>
        <dbReference type="EMBL" id="SMF42323.1"/>
    </source>
</evidence>
<protein>
    <submittedName>
        <fullName evidence="1">Uncharacterized protein</fullName>
    </submittedName>
</protein>
<accession>A0ABY1LYL8</accession>
<dbReference type="Proteomes" id="UP000192939">
    <property type="component" value="Unassembled WGS sequence"/>
</dbReference>
<keyword evidence="4" id="KW-1185">Reference proteome</keyword>
<evidence type="ECO:0000313" key="3">
    <source>
        <dbReference type="EMBL" id="SMF66256.1"/>
    </source>
</evidence>
<gene>
    <name evidence="1" type="ORF">SAMN02744124_02567</name>
    <name evidence="2" type="ORF">SAMN02744124_02961</name>
    <name evidence="3" type="ORF">SAMN02744124_04261</name>
</gene>